<organism evidence="1">
    <name type="scientific">Arundo donax</name>
    <name type="common">Giant reed</name>
    <name type="synonym">Donax arundinaceus</name>
    <dbReference type="NCBI Taxonomy" id="35708"/>
    <lineage>
        <taxon>Eukaryota</taxon>
        <taxon>Viridiplantae</taxon>
        <taxon>Streptophyta</taxon>
        <taxon>Embryophyta</taxon>
        <taxon>Tracheophyta</taxon>
        <taxon>Spermatophyta</taxon>
        <taxon>Magnoliopsida</taxon>
        <taxon>Liliopsida</taxon>
        <taxon>Poales</taxon>
        <taxon>Poaceae</taxon>
        <taxon>PACMAD clade</taxon>
        <taxon>Arundinoideae</taxon>
        <taxon>Arundineae</taxon>
        <taxon>Arundo</taxon>
    </lineage>
</organism>
<reference evidence="1" key="1">
    <citation type="submission" date="2014-09" db="EMBL/GenBank/DDBJ databases">
        <authorList>
            <person name="Magalhaes I.L.F."/>
            <person name="Oliveira U."/>
            <person name="Santos F.R."/>
            <person name="Vidigal T.H.D.A."/>
            <person name="Brescovit A.D."/>
            <person name="Santos A.J."/>
        </authorList>
    </citation>
    <scope>NUCLEOTIDE SEQUENCE</scope>
    <source>
        <tissue evidence="1">Shoot tissue taken approximately 20 cm above the soil surface</tissue>
    </source>
</reference>
<dbReference type="AlphaFoldDB" id="A0A0A9G1E7"/>
<name>A0A0A9G1E7_ARUDO</name>
<accession>A0A0A9G1E7</accession>
<proteinExistence type="predicted"/>
<sequence>MESYLVGATRKMEGWEKWAKVLGHLLQKNTLAKQQKNILVQFWRPLKRWLKKKLGVRTIRLSSGNLLLFMK</sequence>
<dbReference type="EMBL" id="GBRH01180602">
    <property type="protein sequence ID" value="JAE17294.1"/>
    <property type="molecule type" value="Transcribed_RNA"/>
</dbReference>
<evidence type="ECO:0000313" key="1">
    <source>
        <dbReference type="EMBL" id="JAE17294.1"/>
    </source>
</evidence>
<protein>
    <submittedName>
        <fullName evidence="1">Uncharacterized protein</fullName>
    </submittedName>
</protein>
<reference evidence="1" key="2">
    <citation type="journal article" date="2015" name="Data Brief">
        <title>Shoot transcriptome of the giant reed, Arundo donax.</title>
        <authorList>
            <person name="Barrero R.A."/>
            <person name="Guerrero F.D."/>
            <person name="Moolhuijzen P."/>
            <person name="Goolsby J.A."/>
            <person name="Tidwell J."/>
            <person name="Bellgard S.E."/>
            <person name="Bellgard M.I."/>
        </authorList>
    </citation>
    <scope>NUCLEOTIDE SEQUENCE</scope>
    <source>
        <tissue evidence="1">Shoot tissue taken approximately 20 cm above the soil surface</tissue>
    </source>
</reference>